<keyword evidence="4 6" id="KW-0501">Molybdenum cofactor biosynthesis</keyword>
<dbReference type="NCBIfam" id="NF006870">
    <property type="entry name" value="PRK09364.1"/>
    <property type="match status" value="1"/>
</dbReference>
<gene>
    <name evidence="6 8" type="primary">moaC</name>
    <name evidence="8" type="ORF">DKB62_04670</name>
</gene>
<dbReference type="EC" id="4.6.1.17" evidence="3 6"/>
<evidence type="ECO:0000259" key="7">
    <source>
        <dbReference type="Pfam" id="PF01967"/>
    </source>
</evidence>
<evidence type="ECO:0000256" key="5">
    <source>
        <dbReference type="ARBA" id="ARBA00023239"/>
    </source>
</evidence>
<dbReference type="GO" id="GO:0006777">
    <property type="term" value="P:Mo-molybdopterin cofactor biosynthetic process"/>
    <property type="evidence" value="ECO:0007669"/>
    <property type="project" value="UniProtKB-UniRule"/>
</dbReference>
<reference evidence="8 9" key="1">
    <citation type="submission" date="2018-05" db="EMBL/GenBank/DDBJ databases">
        <title>Complete genome sequence of Megasphaera sp. AJH120T, isolated from the ceca of a chicken.</title>
        <authorList>
            <person name="Maki J."/>
            <person name="Looft T."/>
        </authorList>
    </citation>
    <scope>NUCLEOTIDE SEQUENCE [LARGE SCALE GENOMIC DNA]</scope>
    <source>
        <strain evidence="8 9">AJH120</strain>
    </source>
</reference>
<feature type="binding site" evidence="6">
    <location>
        <begin position="113"/>
        <end position="114"/>
    </location>
    <ligand>
        <name>substrate</name>
    </ligand>
</feature>
<feature type="binding site" evidence="6">
    <location>
        <begin position="75"/>
        <end position="77"/>
    </location>
    <ligand>
        <name>substrate</name>
    </ligand>
</feature>
<dbReference type="PANTHER" id="PTHR22960">
    <property type="entry name" value="MOLYBDOPTERIN COFACTOR SYNTHESIS PROTEIN A"/>
    <property type="match status" value="1"/>
</dbReference>
<comment type="similarity">
    <text evidence="6">Belongs to the MoaC family.</text>
</comment>
<dbReference type="NCBIfam" id="TIGR00581">
    <property type="entry name" value="moaC"/>
    <property type="match status" value="1"/>
</dbReference>
<feature type="active site" evidence="6">
    <location>
        <position position="128"/>
    </location>
</feature>
<dbReference type="Gene3D" id="3.30.70.640">
    <property type="entry name" value="Molybdopterin cofactor biosynthesis C (MoaC) domain"/>
    <property type="match status" value="1"/>
</dbReference>
<dbReference type="UniPathway" id="UPA00344"/>
<dbReference type="Proteomes" id="UP000254337">
    <property type="component" value="Chromosome"/>
</dbReference>
<evidence type="ECO:0000256" key="6">
    <source>
        <dbReference type="HAMAP-Rule" id="MF_01224"/>
    </source>
</evidence>
<dbReference type="HAMAP" id="MF_01224_B">
    <property type="entry name" value="MoaC_B"/>
    <property type="match status" value="1"/>
</dbReference>
<keyword evidence="5 6" id="KW-0456">Lyase</keyword>
<dbReference type="InterPro" id="IPR023045">
    <property type="entry name" value="MoaC"/>
</dbReference>
<dbReference type="OrthoDB" id="9794429at2"/>
<evidence type="ECO:0000256" key="3">
    <source>
        <dbReference type="ARBA" id="ARBA00012575"/>
    </source>
</evidence>
<evidence type="ECO:0000256" key="1">
    <source>
        <dbReference type="ARBA" id="ARBA00001637"/>
    </source>
</evidence>
<dbReference type="SUPFAM" id="SSF55040">
    <property type="entry name" value="Molybdenum cofactor biosynthesis protein C, MoaC"/>
    <property type="match status" value="1"/>
</dbReference>
<dbReference type="InterPro" id="IPR050105">
    <property type="entry name" value="MoCo_biosynth_MoaA/MoaC"/>
</dbReference>
<dbReference type="GO" id="GO:0061799">
    <property type="term" value="F:cyclic pyranopterin monophosphate synthase activity"/>
    <property type="evidence" value="ECO:0007669"/>
    <property type="project" value="UniProtKB-UniRule"/>
</dbReference>
<keyword evidence="9" id="KW-1185">Reference proteome</keyword>
<comment type="catalytic activity">
    <reaction evidence="1 6">
        <text>(8S)-3',8-cyclo-7,8-dihydroguanosine 5'-triphosphate = cyclic pyranopterin phosphate + diphosphate</text>
        <dbReference type="Rhea" id="RHEA:49580"/>
        <dbReference type="ChEBI" id="CHEBI:33019"/>
        <dbReference type="ChEBI" id="CHEBI:59648"/>
        <dbReference type="ChEBI" id="CHEBI:131766"/>
        <dbReference type="EC" id="4.6.1.17"/>
    </reaction>
</comment>
<dbReference type="InterPro" id="IPR036522">
    <property type="entry name" value="MoaC_sf"/>
</dbReference>
<protein>
    <recommendedName>
        <fullName evidence="3 6">Cyclic pyranopterin monophosphate synthase</fullName>
        <ecNumber evidence="3 6">4.6.1.17</ecNumber>
    </recommendedName>
    <alternativeName>
        <fullName evidence="6">Molybdenum cofactor biosynthesis protein C</fullName>
    </alternativeName>
</protein>
<accession>A0A346AYH5</accession>
<evidence type="ECO:0000256" key="4">
    <source>
        <dbReference type="ARBA" id="ARBA00023150"/>
    </source>
</evidence>
<evidence type="ECO:0000313" key="9">
    <source>
        <dbReference type="Proteomes" id="UP000254337"/>
    </source>
</evidence>
<dbReference type="EMBL" id="CP029462">
    <property type="protein sequence ID" value="AXL20918.1"/>
    <property type="molecule type" value="Genomic_DNA"/>
</dbReference>
<dbReference type="RefSeq" id="WP_107195837.1">
    <property type="nucleotide sequence ID" value="NZ_CP029462.1"/>
</dbReference>
<proteinExistence type="inferred from homology"/>
<evidence type="ECO:0000256" key="2">
    <source>
        <dbReference type="ARBA" id="ARBA00005046"/>
    </source>
</evidence>
<evidence type="ECO:0000313" key="8">
    <source>
        <dbReference type="EMBL" id="AXL20918.1"/>
    </source>
</evidence>
<comment type="function">
    <text evidence="6">Catalyzes the conversion of (8S)-3',8-cyclo-7,8-dihydroguanosine 5'-triphosphate to cyclic pyranopterin monophosphate (cPMP).</text>
</comment>
<comment type="subunit">
    <text evidence="6">Homohexamer; trimer of dimers.</text>
</comment>
<feature type="domain" description="Molybdopterin cofactor biosynthesis C (MoaC)" evidence="7">
    <location>
        <begin position="15"/>
        <end position="150"/>
    </location>
</feature>
<name>A0A346AYH5_9FIRM</name>
<dbReference type="InterPro" id="IPR047594">
    <property type="entry name" value="MoaC_bact/euk"/>
</dbReference>
<dbReference type="KEGG" id="meg:DKB62_04670"/>
<dbReference type="CDD" id="cd01420">
    <property type="entry name" value="MoaC_PE"/>
    <property type="match status" value="1"/>
</dbReference>
<dbReference type="InterPro" id="IPR002820">
    <property type="entry name" value="Mopterin_CF_biosynth-C_dom"/>
</dbReference>
<sequence length="163" mass="17323">MEGFTHIDDTGNAVMVDVSGKAATAREATAAGRIVMSRECYEAVTAGTIVKGDVLGTARVAGIMGAKRTSELIPLCHILNLSKCAVDFIFHDEEGAIECRCTVKCQGQTGVEMEALTGASAALLTIYDMCKAVDKRMVIRDIHLLEKIGGKSGYFSFDGQDAV</sequence>
<dbReference type="AlphaFoldDB" id="A0A346AYH5"/>
<comment type="pathway">
    <text evidence="2 6">Cofactor biosynthesis; molybdopterin biosynthesis.</text>
</comment>
<organism evidence="8 9">
    <name type="scientific">Megasphaera stantonii</name>
    <dbReference type="NCBI Taxonomy" id="2144175"/>
    <lineage>
        <taxon>Bacteria</taxon>
        <taxon>Bacillati</taxon>
        <taxon>Bacillota</taxon>
        <taxon>Negativicutes</taxon>
        <taxon>Veillonellales</taxon>
        <taxon>Veillonellaceae</taxon>
        <taxon>Megasphaera</taxon>
    </lineage>
</organism>
<dbReference type="Pfam" id="PF01967">
    <property type="entry name" value="MoaC"/>
    <property type="match status" value="1"/>
</dbReference>